<dbReference type="Gramene" id="Aco012135.1.mrna1">
    <property type="protein sequence ID" value="Aco012135.1.mrna1.cds1"/>
    <property type="gene ID" value="Aco012135.1.path1"/>
</dbReference>
<gene>
    <name evidence="2" type="ORF">ACMD2_04225</name>
</gene>
<evidence type="ECO:0000313" key="3">
    <source>
        <dbReference type="Proteomes" id="UP000092600"/>
    </source>
</evidence>
<accession>A0A199VSY8</accession>
<evidence type="ECO:0000256" key="1">
    <source>
        <dbReference type="SAM" id="MobiDB-lite"/>
    </source>
</evidence>
<sequence>MAITNTKRFQLLSRLRRAIHKVKFLLSFNPTRWVMFSIIGSSPGPQLVSFSPRPSLADATDSVYLDTGASSFSSSSTAAVSRTSSSVSTPGSDDIDARADVFIANFYKHIRMERKVSLELRYCEREKSLERTRSD</sequence>
<dbReference type="Pfam" id="PF05553">
    <property type="entry name" value="DUF761"/>
    <property type="match status" value="1"/>
</dbReference>
<dbReference type="Proteomes" id="UP000092600">
    <property type="component" value="Unassembled WGS sequence"/>
</dbReference>
<proteinExistence type="predicted"/>
<feature type="compositionally biased region" description="Low complexity" evidence="1">
    <location>
        <begin position="69"/>
        <end position="89"/>
    </location>
</feature>
<dbReference type="EMBL" id="LSRQ01000999">
    <property type="protein sequence ID" value="OAY79805.1"/>
    <property type="molecule type" value="Genomic_DNA"/>
</dbReference>
<comment type="caution">
    <text evidence="2">The sequence shown here is derived from an EMBL/GenBank/DDBJ whole genome shotgun (WGS) entry which is preliminary data.</text>
</comment>
<feature type="region of interest" description="Disordered" evidence="1">
    <location>
        <begin position="69"/>
        <end position="94"/>
    </location>
</feature>
<reference evidence="2 3" key="1">
    <citation type="journal article" date="2016" name="DNA Res.">
        <title>The draft genome of MD-2 pineapple using hybrid error correction of long reads.</title>
        <authorList>
            <person name="Redwan R.M."/>
            <person name="Saidin A."/>
            <person name="Kumar S.V."/>
        </authorList>
    </citation>
    <scope>NUCLEOTIDE SEQUENCE [LARGE SCALE GENOMIC DNA]</scope>
    <source>
        <strain evidence="3">cv. MD2</strain>
        <tissue evidence="2">Leaf</tissue>
    </source>
</reference>
<organism evidence="2 3">
    <name type="scientific">Ananas comosus</name>
    <name type="common">Pineapple</name>
    <name type="synonym">Ananas ananas</name>
    <dbReference type="NCBI Taxonomy" id="4615"/>
    <lineage>
        <taxon>Eukaryota</taxon>
        <taxon>Viridiplantae</taxon>
        <taxon>Streptophyta</taxon>
        <taxon>Embryophyta</taxon>
        <taxon>Tracheophyta</taxon>
        <taxon>Spermatophyta</taxon>
        <taxon>Magnoliopsida</taxon>
        <taxon>Liliopsida</taxon>
        <taxon>Poales</taxon>
        <taxon>Bromeliaceae</taxon>
        <taxon>Bromelioideae</taxon>
        <taxon>Ananas</taxon>
    </lineage>
</organism>
<dbReference type="AlphaFoldDB" id="A0A199VSY8"/>
<name>A0A199VSY8_ANACO</name>
<evidence type="ECO:0000313" key="2">
    <source>
        <dbReference type="EMBL" id="OAY79805.1"/>
    </source>
</evidence>
<protein>
    <submittedName>
        <fullName evidence="2">Uncharacterized protein</fullName>
    </submittedName>
</protein>
<dbReference type="InterPro" id="IPR008480">
    <property type="entry name" value="DUF761_pln"/>
</dbReference>